<dbReference type="Pfam" id="PF12811">
    <property type="entry name" value="BaxI_1"/>
    <property type="match status" value="1"/>
</dbReference>
<sequence>MPLKNPMLKDKEKFQQSSINEEHMTVGGTVAKTFIYLILLLGASLYSFMQIQKGTMGMKTSVGLIIGILIASFVISLITASVPKIAWLTAPIYATLEGVLIGFISTMIEHKYPGIVLQAVLATIAVVMAMLFLYVTRIIKVNEKFLNVVKIATLSVLIIYLVDFALMLCGVSVPFLHDSSPLSIGISLLIIGIASLNLLADFFLIEEGVNAKAPKYMESYFGFALLVSIVWLYLEILKFLEKIRK</sequence>
<feature type="transmembrane region" description="Helical" evidence="1">
    <location>
        <begin position="220"/>
        <end position="240"/>
    </location>
</feature>
<comment type="caution">
    <text evidence="2">The sequence shown here is derived from an EMBL/GenBank/DDBJ whole genome shotgun (WGS) entry which is preliminary data.</text>
</comment>
<feature type="transmembrane region" description="Helical" evidence="1">
    <location>
        <begin position="151"/>
        <end position="175"/>
    </location>
</feature>
<feature type="transmembrane region" description="Helical" evidence="1">
    <location>
        <begin position="33"/>
        <end position="49"/>
    </location>
</feature>
<dbReference type="EMBL" id="VIGY01000019">
    <property type="protein sequence ID" value="MDN7078407.1"/>
    <property type="molecule type" value="Genomic_DNA"/>
</dbReference>
<reference evidence="2" key="1">
    <citation type="submission" date="2019-07" db="EMBL/GenBank/DDBJ databases">
        <title>Draft Genome Sequence of Bacillus thuringiensis Strain S906, an Isolate Toxic for Coleopteran and Lepidopteran.</title>
        <authorList>
            <person name="Grynberg P."/>
            <person name="Martins E.S."/>
            <person name="Queiroz P.R."/>
            <person name="Togawa R.C."/>
            <person name="Martins N.F."/>
            <person name="Praca L.B."/>
            <person name="Fiuza V."/>
            <person name="Ramos F."/>
            <person name="Silva E."/>
            <person name="Monnerat R.G."/>
        </authorList>
    </citation>
    <scope>NUCLEOTIDE SEQUENCE</scope>
    <source>
        <strain evidence="2">S906</strain>
    </source>
</reference>
<dbReference type="PIRSF" id="PIRSF009160">
    <property type="entry name" value="UCP009160"/>
    <property type="match status" value="1"/>
</dbReference>
<dbReference type="PANTHER" id="PTHR41282">
    <property type="entry name" value="CONSERVED TRANSMEMBRANE PROTEIN-RELATED"/>
    <property type="match status" value="1"/>
</dbReference>
<feature type="transmembrane region" description="Helical" evidence="1">
    <location>
        <begin position="85"/>
        <end position="108"/>
    </location>
</feature>
<proteinExistence type="predicted"/>
<keyword evidence="1" id="KW-0472">Membrane</keyword>
<accession>A0AAP4Q637</accession>
<dbReference type="Proteomes" id="UP001168357">
    <property type="component" value="Unassembled WGS sequence"/>
</dbReference>
<organism evidence="2 3">
    <name type="scientific">Bacillus thuringiensis</name>
    <dbReference type="NCBI Taxonomy" id="1428"/>
    <lineage>
        <taxon>Bacteria</taxon>
        <taxon>Bacillati</taxon>
        <taxon>Bacillota</taxon>
        <taxon>Bacilli</taxon>
        <taxon>Bacillales</taxon>
        <taxon>Bacillaceae</taxon>
        <taxon>Bacillus</taxon>
        <taxon>Bacillus cereus group</taxon>
    </lineage>
</organism>
<keyword evidence="1" id="KW-1133">Transmembrane helix</keyword>
<name>A0AAP4Q637_BACTU</name>
<evidence type="ECO:0000313" key="3">
    <source>
        <dbReference type="Proteomes" id="UP001168357"/>
    </source>
</evidence>
<feature type="transmembrane region" description="Helical" evidence="1">
    <location>
        <begin position="115"/>
        <end position="139"/>
    </location>
</feature>
<evidence type="ECO:0000313" key="2">
    <source>
        <dbReference type="EMBL" id="MDN7078407.1"/>
    </source>
</evidence>
<gene>
    <name evidence="2" type="ORF">FLM80_15195</name>
</gene>
<dbReference type="InterPro" id="IPR010539">
    <property type="entry name" value="BaxI_1-like"/>
</dbReference>
<protein>
    <submittedName>
        <fullName evidence="2">Bax inhibitor-1/YccA family protein</fullName>
    </submittedName>
</protein>
<dbReference type="AlphaFoldDB" id="A0AAP4Q637"/>
<evidence type="ECO:0000256" key="1">
    <source>
        <dbReference type="SAM" id="Phobius"/>
    </source>
</evidence>
<keyword evidence="1" id="KW-0812">Transmembrane</keyword>
<dbReference type="PANTHER" id="PTHR41282:SF1">
    <property type="entry name" value="CONSERVED TRANSMEMBRANE PROTEIN-RELATED"/>
    <property type="match status" value="1"/>
</dbReference>
<feature type="transmembrane region" description="Helical" evidence="1">
    <location>
        <begin position="182"/>
        <end position="200"/>
    </location>
</feature>
<feature type="transmembrane region" description="Helical" evidence="1">
    <location>
        <begin position="61"/>
        <end position="79"/>
    </location>
</feature>